<organism evidence="3 4">
    <name type="scientific">Cladophialophora chaetospira</name>
    <dbReference type="NCBI Taxonomy" id="386627"/>
    <lineage>
        <taxon>Eukaryota</taxon>
        <taxon>Fungi</taxon>
        <taxon>Dikarya</taxon>
        <taxon>Ascomycota</taxon>
        <taxon>Pezizomycotina</taxon>
        <taxon>Eurotiomycetes</taxon>
        <taxon>Chaetothyriomycetidae</taxon>
        <taxon>Chaetothyriales</taxon>
        <taxon>Herpotrichiellaceae</taxon>
        <taxon>Cladophialophora</taxon>
    </lineage>
</organism>
<dbReference type="InterPro" id="IPR056884">
    <property type="entry name" value="NPHP3-like_N"/>
</dbReference>
<evidence type="ECO:0000313" key="4">
    <source>
        <dbReference type="Proteomes" id="UP001172673"/>
    </source>
</evidence>
<feature type="domain" description="NACHT" evidence="2">
    <location>
        <begin position="297"/>
        <end position="432"/>
    </location>
</feature>
<keyword evidence="1" id="KW-0677">Repeat</keyword>
<sequence>MVLDPLSALAVGASVVQFLKFSGKLISKATELYKGSSKSLIEVQELHDVSQRLVQLNSDLLATRGRLRSKVKQKTLPPSEQALEHVSLECTQIATEFEGTLQKLLASTQKDAWKSCRQAFKSIWNKDGLEAIQRRLGQQREQLVIHLLVVISNNQLESLGEFRNENSRLESHILDAVRASHTELKRDLAGFAANLGHPGKQNVSNIVEQNWRGWQEAHKNDLRSAFDDFSLRISSEKEQQIRDYILSTLHSPQSHDRELRIRAAHTKTFGWIFESSSRHKPFSDFVKWANMPSTSGQIYWVAGKPGSGKSTLMRFLTQDDRTKALLTTSSSTKPLLFASWFFWLAGTDVQKSYRGMIRSLLDDRKLPDWTIAEIEDAFNTLLRTTADSYRLALFIDGLDELQGAFQDHSMLVESMRRISQFAHVKLCVSSRPWPVFKSALSKGPMLRLECLTHGDISRYVHDKFYESHEFQSLWNAEPDLCSALVREVVDKAQGVFLWVYLVVQSLLQGLIEGDMLDELYLRLRKMPEDLDDFFRYIVMGIQHDYRPEAAALFKVVLDVESPTVSSLSFLNQALKDSDFWRATEESIWQPLTLQISTMTRRIESRGKGLLEVVNEGGNVHAVSFLHRTARDFLLAPSSQDVLGDYYPKDFSPNLFTCRAIVAQLKLWGSTMPLKLLGVLRTTFLESFRKYETESKNTDVQLMDHFTIIVNKEMDEHGRALIQGEYDPRGSSVFLALVGEIKLYALYKIEHGTFDLDAVYFHCFDIYTPSCLLRLCICQPVALFEVAAALIKRGAKIDHSWTEFLIKATGEYDRRQRESKALDPARSQMAKLLIQLGPPVKVHYHPERSGLYDCRPVMKKLFPTESDQFIALLNKRQQSKLQRLSSVFKKKTT</sequence>
<accession>A0AA39CKK6</accession>
<comment type="caution">
    <text evidence="3">The sequence shown here is derived from an EMBL/GenBank/DDBJ whole genome shotgun (WGS) entry which is preliminary data.</text>
</comment>
<gene>
    <name evidence="3" type="ORF">H2200_004573</name>
</gene>
<name>A0AA39CKK6_9EURO</name>
<evidence type="ECO:0000313" key="3">
    <source>
        <dbReference type="EMBL" id="KAJ9611389.1"/>
    </source>
</evidence>
<protein>
    <recommendedName>
        <fullName evidence="2">NACHT domain-containing protein</fullName>
    </recommendedName>
</protein>
<reference evidence="3" key="1">
    <citation type="submission" date="2022-10" db="EMBL/GenBank/DDBJ databases">
        <title>Culturing micro-colonial fungi from biological soil crusts in the Mojave desert and describing Neophaeococcomyces mojavensis, and introducing the new genera and species Taxawa tesnikishii.</title>
        <authorList>
            <person name="Kurbessoian T."/>
            <person name="Stajich J.E."/>
        </authorList>
    </citation>
    <scope>NUCLEOTIDE SEQUENCE</scope>
    <source>
        <strain evidence="3">TK_41</strain>
    </source>
</reference>
<dbReference type="SUPFAM" id="SSF52540">
    <property type="entry name" value="P-loop containing nucleoside triphosphate hydrolases"/>
    <property type="match status" value="1"/>
</dbReference>
<dbReference type="Proteomes" id="UP001172673">
    <property type="component" value="Unassembled WGS sequence"/>
</dbReference>
<dbReference type="PANTHER" id="PTHR10039:SF5">
    <property type="entry name" value="NACHT DOMAIN-CONTAINING PROTEIN"/>
    <property type="match status" value="1"/>
</dbReference>
<dbReference type="PANTHER" id="PTHR10039">
    <property type="entry name" value="AMELOGENIN"/>
    <property type="match status" value="1"/>
</dbReference>
<evidence type="ECO:0000259" key="2">
    <source>
        <dbReference type="PROSITE" id="PS50837"/>
    </source>
</evidence>
<dbReference type="Pfam" id="PF24883">
    <property type="entry name" value="NPHP3_N"/>
    <property type="match status" value="1"/>
</dbReference>
<keyword evidence="4" id="KW-1185">Reference proteome</keyword>
<dbReference type="InterPro" id="IPR007111">
    <property type="entry name" value="NACHT_NTPase"/>
</dbReference>
<dbReference type="InterPro" id="IPR027417">
    <property type="entry name" value="P-loop_NTPase"/>
</dbReference>
<dbReference type="Gene3D" id="3.40.50.300">
    <property type="entry name" value="P-loop containing nucleotide triphosphate hydrolases"/>
    <property type="match status" value="1"/>
</dbReference>
<proteinExistence type="predicted"/>
<dbReference type="AlphaFoldDB" id="A0AA39CKK6"/>
<dbReference type="EMBL" id="JAPDRK010000006">
    <property type="protein sequence ID" value="KAJ9611389.1"/>
    <property type="molecule type" value="Genomic_DNA"/>
</dbReference>
<dbReference type="PROSITE" id="PS50837">
    <property type="entry name" value="NACHT"/>
    <property type="match status" value="1"/>
</dbReference>
<evidence type="ECO:0000256" key="1">
    <source>
        <dbReference type="ARBA" id="ARBA00022737"/>
    </source>
</evidence>
<dbReference type="Pfam" id="PF25053">
    <property type="entry name" value="DUF7791"/>
    <property type="match status" value="1"/>
</dbReference>
<dbReference type="InterPro" id="IPR056693">
    <property type="entry name" value="DUF7791"/>
</dbReference>